<organism evidence="1 2">
    <name type="scientific">Brevundimonas abyssalis TAR-001</name>
    <dbReference type="NCBI Taxonomy" id="1391729"/>
    <lineage>
        <taxon>Bacteria</taxon>
        <taxon>Pseudomonadati</taxon>
        <taxon>Pseudomonadota</taxon>
        <taxon>Alphaproteobacteria</taxon>
        <taxon>Caulobacterales</taxon>
        <taxon>Caulobacteraceae</taxon>
        <taxon>Brevundimonas</taxon>
    </lineage>
</organism>
<protein>
    <submittedName>
        <fullName evidence="1">Cyclopropane-fatty-acyl-phospholipid synthase-like protein</fullName>
    </submittedName>
</protein>
<keyword evidence="2" id="KW-1185">Reference proteome</keyword>
<dbReference type="AlphaFoldDB" id="A0A8E0NB70"/>
<dbReference type="Pfam" id="PF02353">
    <property type="entry name" value="CMAS"/>
    <property type="match status" value="1"/>
</dbReference>
<dbReference type="EMBL" id="BATC01000008">
    <property type="protein sequence ID" value="GAD58545.1"/>
    <property type="molecule type" value="Genomic_DNA"/>
</dbReference>
<dbReference type="CDD" id="cd02440">
    <property type="entry name" value="AdoMet_MTases"/>
    <property type="match status" value="1"/>
</dbReference>
<gene>
    <name evidence="1" type="ORF">MBEBAB_0795</name>
</gene>
<dbReference type="SUPFAM" id="SSF53335">
    <property type="entry name" value="S-adenosyl-L-methionine-dependent methyltransferases"/>
    <property type="match status" value="1"/>
</dbReference>
<evidence type="ECO:0000313" key="2">
    <source>
        <dbReference type="Proteomes" id="UP000016569"/>
    </source>
</evidence>
<name>A0A8E0NB70_9CAUL</name>
<dbReference type="FunFam" id="3.40.50.150:FF:000554">
    <property type="entry name" value="Cation-transporting ATPase"/>
    <property type="match status" value="1"/>
</dbReference>
<evidence type="ECO:0000313" key="1">
    <source>
        <dbReference type="EMBL" id="GAD58545.1"/>
    </source>
</evidence>
<dbReference type="InterPro" id="IPR029063">
    <property type="entry name" value="SAM-dependent_MTases_sf"/>
</dbReference>
<dbReference type="PANTHER" id="PTHR43832:SF1">
    <property type="entry name" value="S-ADENOSYL-L-METHIONINE-DEPENDENT METHYLTRANSFERASES SUPERFAMILY PROTEIN"/>
    <property type="match status" value="1"/>
</dbReference>
<sequence length="360" mass="41525">MQTCAVSDWNAALEEPFRMNLANVAIRRLQDAPFPDFVARPAVASLVAEARKRLAKDPPHTEFDFACQMAARPVAEHTDAANEQHYELPPRFFRLCLGPRLKYSSCLYPTGGETLAEAEDFALAETCRHADLKDGQSILELGCGWGSLSLWMAERYPNAQITAVSNSSSQRGHIEAAATAMGLRNLTVVTRDMNDFQTDERFDRIVSVEMFEHMANWRELLTRTRGWLKPEGRLFIHVFTHKDAPYRFDHGDSSDFIAQHFFTGGVMPSHRLIRQFPDLFEVEEEWRWSGEHYQRTADHWLENFDAHKAEIMELMHQTYGEDAKLWARRWRRFFMATAGLFGDDGGRTWGVSHYRLKPFF</sequence>
<comment type="caution">
    <text evidence="1">The sequence shown here is derived from an EMBL/GenBank/DDBJ whole genome shotgun (WGS) entry which is preliminary data.</text>
</comment>
<reference evidence="2" key="1">
    <citation type="journal article" date="2013" name="Genome Announc.">
        <title>Draft Genome Sequence of the Dimorphic Prosthecate Bacterium Brevundimonas abyssalis TAR-001T.</title>
        <authorList>
            <person name="Tsubouchi T."/>
            <person name="Nishi S."/>
            <person name="Usui K."/>
            <person name="Shimane Y."/>
            <person name="Takaki Y."/>
            <person name="Maruyama T."/>
            <person name="Hatada Y."/>
        </authorList>
    </citation>
    <scope>NUCLEOTIDE SEQUENCE [LARGE SCALE GENOMIC DNA]</scope>
    <source>
        <strain evidence="2">TAR-001</strain>
    </source>
</reference>
<proteinExistence type="predicted"/>
<dbReference type="Proteomes" id="UP000016569">
    <property type="component" value="Unassembled WGS sequence"/>
</dbReference>
<accession>A0A8E0NB70</accession>
<dbReference type="PANTHER" id="PTHR43832">
    <property type="match status" value="1"/>
</dbReference>
<dbReference type="Gene3D" id="3.40.50.150">
    <property type="entry name" value="Vaccinia Virus protein VP39"/>
    <property type="match status" value="1"/>
</dbReference>